<reference evidence="2" key="1">
    <citation type="submission" date="2013-06" db="EMBL/GenBank/DDBJ databases">
        <authorList>
            <person name="Zhao Q."/>
        </authorList>
    </citation>
    <scope>NUCLEOTIDE SEQUENCE</scope>
    <source>
        <strain evidence="2">cv. W1943</strain>
    </source>
</reference>
<sequence length="144" mass="16040">MHRSPLLSTVRSRRRVNLAVHVSRCAGPSMPLLFGCLDNEVDAGKAVLAASLPATKKPPWELYAFHRDVRVALNPDVKSVALRTPRLDAYSGQSLTIPSTSTTRRTLALGFTVQQVLSASKELIWTQMATLKPWEILRRKARHN</sequence>
<name>A0A0E0QPM6_ORYRU</name>
<accession>A0A0E0QPM6</accession>
<evidence type="ECO:0000313" key="1">
    <source>
        <dbReference type="EnsemblPlants" id="ORUFI09G05860.1"/>
    </source>
</evidence>
<keyword evidence="2" id="KW-1185">Reference proteome</keyword>
<protein>
    <submittedName>
        <fullName evidence="1">Uncharacterized protein</fullName>
    </submittedName>
</protein>
<dbReference type="AlphaFoldDB" id="A0A0E0QPM6"/>
<proteinExistence type="predicted"/>
<reference evidence="1" key="2">
    <citation type="submission" date="2015-06" db="UniProtKB">
        <authorList>
            <consortium name="EnsemblPlants"/>
        </authorList>
    </citation>
    <scope>IDENTIFICATION</scope>
</reference>
<dbReference type="EnsemblPlants" id="ORUFI09G05860.1">
    <property type="protein sequence ID" value="ORUFI09G05860.1"/>
    <property type="gene ID" value="ORUFI09G05860"/>
</dbReference>
<dbReference type="Proteomes" id="UP000008022">
    <property type="component" value="Unassembled WGS sequence"/>
</dbReference>
<evidence type="ECO:0000313" key="2">
    <source>
        <dbReference type="Proteomes" id="UP000008022"/>
    </source>
</evidence>
<dbReference type="Gramene" id="ORUFI09G05860.1">
    <property type="protein sequence ID" value="ORUFI09G05860.1"/>
    <property type="gene ID" value="ORUFI09G05860"/>
</dbReference>
<dbReference type="HOGENOM" id="CLU_1799638_0_0_1"/>
<organism evidence="1 2">
    <name type="scientific">Oryza rufipogon</name>
    <name type="common">Brownbeard rice</name>
    <name type="synonym">Asian wild rice</name>
    <dbReference type="NCBI Taxonomy" id="4529"/>
    <lineage>
        <taxon>Eukaryota</taxon>
        <taxon>Viridiplantae</taxon>
        <taxon>Streptophyta</taxon>
        <taxon>Embryophyta</taxon>
        <taxon>Tracheophyta</taxon>
        <taxon>Spermatophyta</taxon>
        <taxon>Magnoliopsida</taxon>
        <taxon>Liliopsida</taxon>
        <taxon>Poales</taxon>
        <taxon>Poaceae</taxon>
        <taxon>BOP clade</taxon>
        <taxon>Oryzoideae</taxon>
        <taxon>Oryzeae</taxon>
        <taxon>Oryzinae</taxon>
        <taxon>Oryza</taxon>
    </lineage>
</organism>